<evidence type="ECO:0000256" key="1">
    <source>
        <dbReference type="SAM" id="SignalP"/>
    </source>
</evidence>
<evidence type="ECO:0000313" key="3">
    <source>
        <dbReference type="Proteomes" id="UP000186817"/>
    </source>
</evidence>
<comment type="caution">
    <text evidence="2">The sequence shown here is derived from an EMBL/GenBank/DDBJ whole genome shotgun (WGS) entry which is preliminary data.</text>
</comment>
<gene>
    <name evidence="2" type="ORF">AK812_SmicGene41099</name>
</gene>
<proteinExistence type="predicted"/>
<keyword evidence="3" id="KW-1185">Reference proteome</keyword>
<name>A0A1Q9C712_SYMMI</name>
<accession>A0A1Q9C712</accession>
<feature type="signal peptide" evidence="1">
    <location>
        <begin position="1"/>
        <end position="24"/>
    </location>
</feature>
<reference evidence="2 3" key="1">
    <citation type="submission" date="2016-02" db="EMBL/GenBank/DDBJ databases">
        <title>Genome analysis of coral dinoflagellate symbionts highlights evolutionary adaptations to a symbiotic lifestyle.</title>
        <authorList>
            <person name="Aranda M."/>
            <person name="Li Y."/>
            <person name="Liew Y.J."/>
            <person name="Baumgarten S."/>
            <person name="Simakov O."/>
            <person name="Wilson M."/>
            <person name="Piel J."/>
            <person name="Ashoor H."/>
            <person name="Bougouffa S."/>
            <person name="Bajic V.B."/>
            <person name="Ryu T."/>
            <person name="Ravasi T."/>
            <person name="Bayer T."/>
            <person name="Micklem G."/>
            <person name="Kim H."/>
            <person name="Bhak J."/>
            <person name="Lajeunesse T.C."/>
            <person name="Voolstra C.R."/>
        </authorList>
    </citation>
    <scope>NUCLEOTIDE SEQUENCE [LARGE SCALE GENOMIC DNA]</scope>
    <source>
        <strain evidence="2 3">CCMP2467</strain>
    </source>
</reference>
<dbReference type="OrthoDB" id="434663at2759"/>
<organism evidence="2 3">
    <name type="scientific">Symbiodinium microadriaticum</name>
    <name type="common">Dinoflagellate</name>
    <name type="synonym">Zooxanthella microadriatica</name>
    <dbReference type="NCBI Taxonomy" id="2951"/>
    <lineage>
        <taxon>Eukaryota</taxon>
        <taxon>Sar</taxon>
        <taxon>Alveolata</taxon>
        <taxon>Dinophyceae</taxon>
        <taxon>Suessiales</taxon>
        <taxon>Symbiodiniaceae</taxon>
        <taxon>Symbiodinium</taxon>
    </lineage>
</organism>
<dbReference type="Proteomes" id="UP000186817">
    <property type="component" value="Unassembled WGS sequence"/>
</dbReference>
<feature type="chain" id="PRO_5010385765" evidence="1">
    <location>
        <begin position="25"/>
        <end position="174"/>
    </location>
</feature>
<dbReference type="EMBL" id="LSRX01001576">
    <property type="protein sequence ID" value="OLP78701.1"/>
    <property type="molecule type" value="Genomic_DNA"/>
</dbReference>
<dbReference type="AlphaFoldDB" id="A0A1Q9C712"/>
<sequence>MKMSVLEVMLSVMLQELLLPLARYRRVTPGGVRIELHYTSQSLAEKRKVQTLTLEALKKALVNYTSTIQGQQGKRLWVTRNRSKEDREKIRALVSMKDYAKRYLDDNQIDLDWRGRLWLKGQQVLFWHVWKRPEEGAVMLTNASGDETGWWIDSVQFARVLGLPEERVRQELTD</sequence>
<keyword evidence="1" id="KW-0732">Signal</keyword>
<protein>
    <submittedName>
        <fullName evidence="2">Uncharacterized protein</fullName>
    </submittedName>
</protein>
<evidence type="ECO:0000313" key="2">
    <source>
        <dbReference type="EMBL" id="OLP78701.1"/>
    </source>
</evidence>